<protein>
    <submittedName>
        <fullName evidence="2">Plasmid stabilization system</fullName>
    </submittedName>
</protein>
<sequence length="107" mass="11966">MSYGLRFAPEALDQLQALEDYIAQASSASRAAAYVNAIVDYCQQLKTFPHRGTVRVDLRAGLRIIGFRRRVTILFEVSDGTVTIIGIYYGGRQYEPRSRGEDQGGDF</sequence>
<dbReference type="EMBL" id="ALJF01000013">
    <property type="protein sequence ID" value="EKF58181.1"/>
    <property type="molecule type" value="Genomic_DNA"/>
</dbReference>
<gene>
    <name evidence="2" type="ORF">QWE_16303</name>
</gene>
<dbReference type="Proteomes" id="UP000007123">
    <property type="component" value="Unassembled WGS sequence"/>
</dbReference>
<dbReference type="InterPro" id="IPR007712">
    <property type="entry name" value="RelE/ParE_toxin"/>
</dbReference>
<evidence type="ECO:0000313" key="2">
    <source>
        <dbReference type="EMBL" id="EKF58181.1"/>
    </source>
</evidence>
<keyword evidence="1" id="KW-1277">Toxin-antitoxin system</keyword>
<dbReference type="PATRIC" id="fig|1156935.5.peg.3313"/>
<evidence type="ECO:0000313" key="3">
    <source>
        <dbReference type="Proteomes" id="UP000007123"/>
    </source>
</evidence>
<dbReference type="eggNOG" id="COG3668">
    <property type="taxonomic scope" value="Bacteria"/>
</dbReference>
<proteinExistence type="predicted"/>
<keyword evidence="3" id="KW-1185">Reference proteome</keyword>
<dbReference type="Gene3D" id="3.30.2310.20">
    <property type="entry name" value="RelE-like"/>
    <property type="match status" value="1"/>
</dbReference>
<reference evidence="2 3" key="1">
    <citation type="journal article" date="2012" name="J. Bacteriol.">
        <title>Draft Genome Sequence of Agrobacterium albertimagni Strain AOL15.</title>
        <authorList>
            <person name="Trimble W.L."/>
            <person name="Phung le T."/>
            <person name="Meyer F."/>
            <person name="Gilbert J.A."/>
            <person name="Silver S."/>
        </authorList>
    </citation>
    <scope>NUCLEOTIDE SEQUENCE [LARGE SCALE GENOMIC DNA]</scope>
    <source>
        <strain evidence="2 3">AOL15</strain>
    </source>
</reference>
<dbReference type="OrthoDB" id="9814952at2"/>
<dbReference type="AlphaFoldDB" id="K2QAW7"/>
<dbReference type="InterPro" id="IPR035093">
    <property type="entry name" value="RelE/ParE_toxin_dom_sf"/>
</dbReference>
<accession>K2QAW7</accession>
<dbReference type="Pfam" id="PF05016">
    <property type="entry name" value="ParE_toxin"/>
    <property type="match status" value="1"/>
</dbReference>
<dbReference type="RefSeq" id="WP_006727253.1">
    <property type="nucleotide sequence ID" value="NZ_ALJF01000013.1"/>
</dbReference>
<evidence type="ECO:0000256" key="1">
    <source>
        <dbReference type="ARBA" id="ARBA00022649"/>
    </source>
</evidence>
<organism evidence="2 3">
    <name type="scientific">Agrobacterium albertimagni AOL15</name>
    <dbReference type="NCBI Taxonomy" id="1156935"/>
    <lineage>
        <taxon>Bacteria</taxon>
        <taxon>Pseudomonadati</taxon>
        <taxon>Pseudomonadota</taxon>
        <taxon>Alphaproteobacteria</taxon>
        <taxon>Hyphomicrobiales</taxon>
        <taxon>Rhizobiaceae</taxon>
        <taxon>Rhizobium/Agrobacterium group</taxon>
        <taxon>Agrobacterium</taxon>
    </lineage>
</organism>
<comment type="caution">
    <text evidence="2">The sequence shown here is derived from an EMBL/GenBank/DDBJ whole genome shotgun (WGS) entry which is preliminary data.</text>
</comment>
<name>K2QAW7_9HYPH</name>
<dbReference type="STRING" id="1156935.QWE_16303"/>